<reference evidence="15" key="1">
    <citation type="submission" date="2022-11" db="EMBL/GenBank/DDBJ databases">
        <title>Biodiversity and phylogenetic relationships of bacteria.</title>
        <authorList>
            <person name="Machado R.A.R."/>
            <person name="Bhat A."/>
            <person name="Loulou A."/>
            <person name="Kallel S."/>
        </authorList>
    </citation>
    <scope>NUCLEOTIDE SEQUENCE</scope>
    <source>
        <strain evidence="15">K-TC2</strain>
    </source>
</reference>
<dbReference type="GO" id="GO:0046872">
    <property type="term" value="F:metal ion binding"/>
    <property type="evidence" value="ECO:0007669"/>
    <property type="project" value="UniProtKB-KW"/>
</dbReference>
<evidence type="ECO:0000256" key="8">
    <source>
        <dbReference type="ARBA" id="ARBA00022982"/>
    </source>
</evidence>
<evidence type="ECO:0000256" key="4">
    <source>
        <dbReference type="ARBA" id="ARBA00022475"/>
    </source>
</evidence>
<dbReference type="EMBL" id="JAPKNK010000001">
    <property type="protein sequence ID" value="MCX5568343.1"/>
    <property type="molecule type" value="Genomic_DNA"/>
</dbReference>
<dbReference type="GO" id="GO:0020037">
    <property type="term" value="F:heme binding"/>
    <property type="evidence" value="ECO:0007669"/>
    <property type="project" value="TreeGrafter"/>
</dbReference>
<evidence type="ECO:0000256" key="1">
    <source>
        <dbReference type="ARBA" id="ARBA00001970"/>
    </source>
</evidence>
<keyword evidence="6 13" id="KW-0812">Transmembrane</keyword>
<dbReference type="InterPro" id="IPR016174">
    <property type="entry name" value="Di-haem_cyt_TM"/>
</dbReference>
<comment type="cofactor">
    <cofactor evidence="1">
        <name>heme b</name>
        <dbReference type="ChEBI" id="CHEBI:60344"/>
    </cofactor>
</comment>
<gene>
    <name evidence="15" type="ORF">OSH07_03965</name>
</gene>
<protein>
    <submittedName>
        <fullName evidence="15">Cytochrome b/b6 domain-containing protein</fullName>
    </submittedName>
</protein>
<keyword evidence="4" id="KW-1003">Cell membrane</keyword>
<keyword evidence="5" id="KW-0349">Heme</keyword>
<dbReference type="AlphaFoldDB" id="A0A9X3DZS7"/>
<dbReference type="InterPro" id="IPR011577">
    <property type="entry name" value="Cyt_b561_bac/Ni-Hgenase"/>
</dbReference>
<feature type="transmembrane region" description="Helical" evidence="13">
    <location>
        <begin position="57"/>
        <end position="75"/>
    </location>
</feature>
<evidence type="ECO:0000313" key="15">
    <source>
        <dbReference type="EMBL" id="MCX5568343.1"/>
    </source>
</evidence>
<dbReference type="PANTHER" id="PTHR30529">
    <property type="entry name" value="CYTOCHROME B561"/>
    <property type="match status" value="1"/>
</dbReference>
<name>A0A9X3DZS7_9HYPH</name>
<proteinExistence type="inferred from homology"/>
<feature type="transmembrane region" description="Helical" evidence="13">
    <location>
        <begin position="100"/>
        <end position="120"/>
    </location>
</feature>
<dbReference type="GO" id="GO:0009055">
    <property type="term" value="F:electron transfer activity"/>
    <property type="evidence" value="ECO:0007669"/>
    <property type="project" value="InterPro"/>
</dbReference>
<keyword evidence="11 13" id="KW-0472">Membrane</keyword>
<evidence type="ECO:0000256" key="12">
    <source>
        <dbReference type="ARBA" id="ARBA00037975"/>
    </source>
</evidence>
<comment type="caution">
    <text evidence="15">The sequence shown here is derived from an EMBL/GenBank/DDBJ whole genome shotgun (WGS) entry which is preliminary data.</text>
</comment>
<keyword evidence="8" id="KW-0249">Electron transport</keyword>
<keyword evidence="16" id="KW-1185">Reference proteome</keyword>
<feature type="transmembrane region" description="Helical" evidence="13">
    <location>
        <begin position="12"/>
        <end position="30"/>
    </location>
</feature>
<evidence type="ECO:0000256" key="2">
    <source>
        <dbReference type="ARBA" id="ARBA00004651"/>
    </source>
</evidence>
<evidence type="ECO:0000256" key="3">
    <source>
        <dbReference type="ARBA" id="ARBA00022448"/>
    </source>
</evidence>
<evidence type="ECO:0000256" key="9">
    <source>
        <dbReference type="ARBA" id="ARBA00022989"/>
    </source>
</evidence>
<dbReference type="Proteomes" id="UP001144805">
    <property type="component" value="Unassembled WGS sequence"/>
</dbReference>
<dbReference type="InterPro" id="IPR052168">
    <property type="entry name" value="Cytochrome_b561_oxidase"/>
</dbReference>
<evidence type="ECO:0000256" key="6">
    <source>
        <dbReference type="ARBA" id="ARBA00022692"/>
    </source>
</evidence>
<evidence type="ECO:0000256" key="11">
    <source>
        <dbReference type="ARBA" id="ARBA00023136"/>
    </source>
</evidence>
<keyword evidence="10" id="KW-0408">Iron</keyword>
<keyword evidence="9 13" id="KW-1133">Transmembrane helix</keyword>
<evidence type="ECO:0000313" key="16">
    <source>
        <dbReference type="Proteomes" id="UP001144805"/>
    </source>
</evidence>
<keyword evidence="3" id="KW-0813">Transport</keyword>
<organism evidence="15 16">
    <name type="scientific">Kaistia nematophila</name>
    <dbReference type="NCBI Taxonomy" id="2994654"/>
    <lineage>
        <taxon>Bacteria</taxon>
        <taxon>Pseudomonadati</taxon>
        <taxon>Pseudomonadota</taxon>
        <taxon>Alphaproteobacteria</taxon>
        <taxon>Hyphomicrobiales</taxon>
        <taxon>Kaistiaceae</taxon>
        <taxon>Kaistia</taxon>
    </lineage>
</organism>
<dbReference type="Pfam" id="PF01292">
    <property type="entry name" value="Ni_hydr_CYTB"/>
    <property type="match status" value="1"/>
</dbReference>
<feature type="domain" description="Cytochrome b561 bacterial/Ni-hydrogenase" evidence="14">
    <location>
        <begin position="9"/>
        <end position="162"/>
    </location>
</feature>
<evidence type="ECO:0000256" key="10">
    <source>
        <dbReference type="ARBA" id="ARBA00023004"/>
    </source>
</evidence>
<dbReference type="SUPFAM" id="SSF81342">
    <property type="entry name" value="Transmembrane di-heme cytochromes"/>
    <property type="match status" value="1"/>
</dbReference>
<dbReference type="GO" id="GO:0022904">
    <property type="term" value="P:respiratory electron transport chain"/>
    <property type="evidence" value="ECO:0007669"/>
    <property type="project" value="InterPro"/>
</dbReference>
<dbReference type="RefSeq" id="WP_266337290.1">
    <property type="nucleotide sequence ID" value="NZ_JAPKNK010000001.1"/>
</dbReference>
<accession>A0A9X3DZS7</accession>
<dbReference type="GO" id="GO:0005886">
    <property type="term" value="C:plasma membrane"/>
    <property type="evidence" value="ECO:0007669"/>
    <property type="project" value="UniProtKB-SubCell"/>
</dbReference>
<evidence type="ECO:0000256" key="13">
    <source>
        <dbReference type="SAM" id="Phobius"/>
    </source>
</evidence>
<evidence type="ECO:0000259" key="14">
    <source>
        <dbReference type="Pfam" id="PF01292"/>
    </source>
</evidence>
<evidence type="ECO:0000256" key="7">
    <source>
        <dbReference type="ARBA" id="ARBA00022723"/>
    </source>
</evidence>
<feature type="transmembrane region" description="Helical" evidence="13">
    <location>
        <begin position="132"/>
        <end position="152"/>
    </location>
</feature>
<dbReference type="PANTHER" id="PTHR30529:SF1">
    <property type="entry name" value="CYTOCHROME B561 HOMOLOG 2"/>
    <property type="match status" value="1"/>
</dbReference>
<keyword evidence="7" id="KW-0479">Metal-binding</keyword>
<evidence type="ECO:0000256" key="5">
    <source>
        <dbReference type="ARBA" id="ARBA00022617"/>
    </source>
</evidence>
<comment type="subcellular location">
    <subcellularLocation>
        <location evidence="2">Cell membrane</location>
        <topology evidence="2">Multi-pass membrane protein</topology>
    </subcellularLocation>
</comment>
<sequence length="165" mass="18064">MQYPVSRGYSTSQITLHWVIVALVFFQLVFGDAMSHSLRAIGRGEAVDPSVATQATLHIWVGFAILAAVAIRIVLRLTKGAPPLPDGSAIVALLARLTHAAFYFLLVAMPVTGILAYWFVPSLGDLHELGKPVFIVLIVLHVVAALWHQFWLRDGLLMRMLKPGA</sequence>
<comment type="similarity">
    <text evidence="12">Belongs to the cytochrome b561 family.</text>
</comment>